<dbReference type="PIRSF" id="PIRSF001434">
    <property type="entry name" value="CGS"/>
    <property type="match status" value="1"/>
</dbReference>
<dbReference type="Gene3D" id="3.40.640.10">
    <property type="entry name" value="Type I PLP-dependent aspartate aminotransferase-like (Major domain)"/>
    <property type="match status" value="1"/>
</dbReference>
<dbReference type="PANTHER" id="PTHR43797:SF2">
    <property type="entry name" value="HOMOCYSTEINE_CYSTEINE SYNTHASE"/>
    <property type="match status" value="1"/>
</dbReference>
<sequence>MNLKFETLQLHAGQVKDTLTGARAVPIYQTASYTFKDTDHGARLFNLEEKGNIYTRIGNPTTEVLEDRIAALEGGVGGLAVASGSAAITYALLTIARSGDEIVSAKGIYGGSYNFLSNTIEDFGIKTRFFETSDLKTLEDAITSKSKVIFIETLENPTGQIVDLDAISKVAKKHGLPLVVDNTFGTPYLIKPIEHGANIVVHSATKFLGGHGTTIAGVIVDGGNFNWKDDKFESFNIPDSGYNNLVYSDLGEQAFIVKARVRLLRDTGAALSPFNAFLILQGIETLSLRVERHVENSKKVAQYLNSHPEVDWITHPEFTTKEQKQLAHKYYKKGVGSIFTLGLHGGKERAKRFIENLEIFSHLANVADAKSLIIHPASTTHGQLNDEQLKAAGIKPNMIRISVGLENIDDLIADLENAIKRSR</sequence>
<evidence type="ECO:0000256" key="4">
    <source>
        <dbReference type="ARBA" id="ARBA00022898"/>
    </source>
</evidence>
<proteinExistence type="inferred from homology"/>
<dbReference type="InterPro" id="IPR015421">
    <property type="entry name" value="PyrdxlP-dep_Trfase_major"/>
</dbReference>
<comment type="caution">
    <text evidence="6">The sequence shown here is derived from an EMBL/GenBank/DDBJ whole genome shotgun (WGS) entry which is preliminary data.</text>
</comment>
<keyword evidence="6" id="KW-0032">Aminotransferase</keyword>
<dbReference type="GO" id="GO:0008483">
    <property type="term" value="F:transaminase activity"/>
    <property type="evidence" value="ECO:0007669"/>
    <property type="project" value="UniProtKB-KW"/>
</dbReference>
<accession>A0ABX9KK73</accession>
<gene>
    <name evidence="6" type="ORF">DYH56_02960</name>
</gene>
<dbReference type="NCBIfam" id="TIGR01326">
    <property type="entry name" value="OAH_OAS_sulfhy"/>
    <property type="match status" value="1"/>
</dbReference>
<evidence type="ECO:0000313" key="6">
    <source>
        <dbReference type="EMBL" id="REI42742.1"/>
    </source>
</evidence>
<comment type="cofactor">
    <cofactor evidence="1 5">
        <name>pyridoxal 5'-phosphate</name>
        <dbReference type="ChEBI" id="CHEBI:597326"/>
    </cofactor>
</comment>
<dbReference type="SUPFAM" id="SSF53383">
    <property type="entry name" value="PLP-dependent transferases"/>
    <property type="match status" value="1"/>
</dbReference>
<dbReference type="InterPro" id="IPR015424">
    <property type="entry name" value="PyrdxlP-dep_Trfase"/>
</dbReference>
<dbReference type="RefSeq" id="WP_114641365.1">
    <property type="nucleotide sequence ID" value="NZ_JAACIO010000003.1"/>
</dbReference>
<dbReference type="CDD" id="cd00614">
    <property type="entry name" value="CGS_like"/>
    <property type="match status" value="1"/>
</dbReference>
<dbReference type="Pfam" id="PF01053">
    <property type="entry name" value="Cys_Met_Meta_PP"/>
    <property type="match status" value="1"/>
</dbReference>
<reference evidence="6 7" key="1">
    <citation type="submission" date="2018-08" db="EMBL/GenBank/DDBJ databases">
        <title>Draft genome sequence of Psychrilyobacter sp. strain SD5 isolated from Black Sea water.</title>
        <authorList>
            <person name="Yadav S."/>
            <person name="Villanueva L."/>
            <person name="Damste J.S.S."/>
        </authorList>
    </citation>
    <scope>NUCLEOTIDE SEQUENCE [LARGE SCALE GENOMIC DNA]</scope>
    <source>
        <strain evidence="6 7">SD5</strain>
    </source>
</reference>
<dbReference type="Gene3D" id="3.90.1150.10">
    <property type="entry name" value="Aspartate Aminotransferase, domain 1"/>
    <property type="match status" value="1"/>
</dbReference>
<evidence type="ECO:0000256" key="5">
    <source>
        <dbReference type="RuleBase" id="RU362118"/>
    </source>
</evidence>
<dbReference type="InterPro" id="IPR006235">
    <property type="entry name" value="OAc-hSer/O-AcSer_sulfhydrylase"/>
</dbReference>
<dbReference type="InterPro" id="IPR000277">
    <property type="entry name" value="Cys/Met-Metab_PyrdxlP-dep_enz"/>
</dbReference>
<keyword evidence="3" id="KW-0808">Transferase</keyword>
<dbReference type="Proteomes" id="UP000263486">
    <property type="component" value="Unassembled WGS sequence"/>
</dbReference>
<dbReference type="PANTHER" id="PTHR43797">
    <property type="entry name" value="HOMOCYSTEINE/CYSTEINE SYNTHASE"/>
    <property type="match status" value="1"/>
</dbReference>
<evidence type="ECO:0000313" key="7">
    <source>
        <dbReference type="Proteomes" id="UP000263486"/>
    </source>
</evidence>
<organism evidence="6 7">
    <name type="scientific">Psychrilyobacter piezotolerans</name>
    <dbReference type="NCBI Taxonomy" id="2293438"/>
    <lineage>
        <taxon>Bacteria</taxon>
        <taxon>Fusobacteriati</taxon>
        <taxon>Fusobacteriota</taxon>
        <taxon>Fusobacteriia</taxon>
        <taxon>Fusobacteriales</taxon>
        <taxon>Fusobacteriaceae</taxon>
        <taxon>Psychrilyobacter</taxon>
    </lineage>
</organism>
<keyword evidence="7" id="KW-1185">Reference proteome</keyword>
<dbReference type="InterPro" id="IPR015422">
    <property type="entry name" value="PyrdxlP-dep_Trfase_small"/>
</dbReference>
<evidence type="ECO:0000256" key="2">
    <source>
        <dbReference type="ARBA" id="ARBA00009077"/>
    </source>
</evidence>
<evidence type="ECO:0000256" key="1">
    <source>
        <dbReference type="ARBA" id="ARBA00001933"/>
    </source>
</evidence>
<protein>
    <submittedName>
        <fullName evidence="6">Aminotransferase class I/II-fold pyridoxal phosphate-dependent enzyme</fullName>
    </submittedName>
</protein>
<dbReference type="EMBL" id="QUAJ01000003">
    <property type="protein sequence ID" value="REI42742.1"/>
    <property type="molecule type" value="Genomic_DNA"/>
</dbReference>
<comment type="similarity">
    <text evidence="2 5">Belongs to the trans-sulfuration enzymes family.</text>
</comment>
<name>A0ABX9KK73_9FUSO</name>
<evidence type="ECO:0000256" key="3">
    <source>
        <dbReference type="ARBA" id="ARBA00022679"/>
    </source>
</evidence>
<keyword evidence="4 5" id="KW-0663">Pyridoxal phosphate</keyword>